<comment type="caution">
    <text evidence="2">The sequence shown here is derived from an EMBL/GenBank/DDBJ whole genome shotgun (WGS) entry which is preliminary data.</text>
</comment>
<protein>
    <submittedName>
        <fullName evidence="2">Uncharacterized protein</fullName>
    </submittedName>
</protein>
<dbReference type="Proteomes" id="UP001500282">
    <property type="component" value="Unassembled WGS sequence"/>
</dbReference>
<evidence type="ECO:0000313" key="2">
    <source>
        <dbReference type="EMBL" id="GAA1291122.1"/>
    </source>
</evidence>
<feature type="compositionally biased region" description="Low complexity" evidence="1">
    <location>
        <begin position="36"/>
        <end position="51"/>
    </location>
</feature>
<reference evidence="2 3" key="1">
    <citation type="journal article" date="2019" name="Int. J. Syst. Evol. Microbiol.">
        <title>The Global Catalogue of Microorganisms (GCM) 10K type strain sequencing project: providing services to taxonomists for standard genome sequencing and annotation.</title>
        <authorList>
            <consortium name="The Broad Institute Genomics Platform"/>
            <consortium name="The Broad Institute Genome Sequencing Center for Infectious Disease"/>
            <person name="Wu L."/>
            <person name="Ma J."/>
        </authorList>
    </citation>
    <scope>NUCLEOTIDE SEQUENCE [LARGE SCALE GENOMIC DNA]</scope>
    <source>
        <strain evidence="2 3">JCM 11448</strain>
    </source>
</reference>
<proteinExistence type="predicted"/>
<keyword evidence="3" id="KW-1185">Reference proteome</keyword>
<evidence type="ECO:0000256" key="1">
    <source>
        <dbReference type="SAM" id="MobiDB-lite"/>
    </source>
</evidence>
<organism evidence="2 3">
    <name type="scientific">Streptomyces javensis</name>
    <dbReference type="NCBI Taxonomy" id="114698"/>
    <lineage>
        <taxon>Bacteria</taxon>
        <taxon>Bacillati</taxon>
        <taxon>Actinomycetota</taxon>
        <taxon>Actinomycetes</taxon>
        <taxon>Kitasatosporales</taxon>
        <taxon>Streptomycetaceae</taxon>
        <taxon>Streptomyces</taxon>
        <taxon>Streptomyces violaceusniger group</taxon>
    </lineage>
</organism>
<feature type="region of interest" description="Disordered" evidence="1">
    <location>
        <begin position="1"/>
        <end position="86"/>
    </location>
</feature>
<gene>
    <name evidence="2" type="ORF">GCM10009579_65020</name>
</gene>
<dbReference type="EMBL" id="BAAAIH010000047">
    <property type="protein sequence ID" value="GAA1291122.1"/>
    <property type="molecule type" value="Genomic_DNA"/>
</dbReference>
<accession>A0ABN1XBC1</accession>
<name>A0ABN1XBC1_9ACTN</name>
<evidence type="ECO:0000313" key="3">
    <source>
        <dbReference type="Proteomes" id="UP001500282"/>
    </source>
</evidence>
<sequence>MNGDGHHWLKHPAPTLPSGLGRCPQNHTYFRRSPRATRSTSSSTDRGPPSTETGGLPSAETESPTPFVFMPRILAPATDSPADLGN</sequence>